<dbReference type="InterPro" id="IPR043502">
    <property type="entry name" value="DNA/RNA_pol_sf"/>
</dbReference>
<dbReference type="InterPro" id="IPR043128">
    <property type="entry name" value="Rev_trsase/Diguanyl_cyclase"/>
</dbReference>
<evidence type="ECO:0000256" key="3">
    <source>
        <dbReference type="ARBA" id="ARBA00022695"/>
    </source>
</evidence>
<name>A0A2I5ARF0_9VIRU</name>
<feature type="domain" description="RNA-directed RNA polymerase C-terminal" evidence="6">
    <location>
        <begin position="198"/>
        <end position="439"/>
    </location>
</feature>
<evidence type="ECO:0000259" key="6">
    <source>
        <dbReference type="Pfam" id="PF00680"/>
    </source>
</evidence>
<organism evidence="7">
    <name type="scientific">Erysiphe necator partitivirus 3</name>
    <dbReference type="NCBI Taxonomy" id="2052566"/>
    <lineage>
        <taxon>Viruses</taxon>
        <taxon>Riboviria</taxon>
        <taxon>Orthornavirae</taxon>
        <taxon>Pisuviricota</taxon>
        <taxon>Duplopiviricetes</taxon>
        <taxon>Durnavirales</taxon>
        <taxon>Partitiviridae</taxon>
    </lineage>
</organism>
<keyword evidence="2" id="KW-0808">Transferase</keyword>
<evidence type="ECO:0000256" key="2">
    <source>
        <dbReference type="ARBA" id="ARBA00022679"/>
    </source>
</evidence>
<dbReference type="Gene3D" id="3.30.70.270">
    <property type="match status" value="1"/>
</dbReference>
<dbReference type="InterPro" id="IPR001205">
    <property type="entry name" value="RNA-dir_pol_C"/>
</dbReference>
<keyword evidence="3" id="KW-0548">Nucleotidyltransferase</keyword>
<reference evidence="7" key="1">
    <citation type="journal article" date="2018" name="Arch. Virol.">
        <title>Detection and analysis of mycovirus-related RNA viruses from grape powdery mildew fungus Erysiphe necator.</title>
        <authorList>
            <person name="Pandey B."/>
            <person name="Naidu R.A."/>
            <person name="Grove G.G."/>
        </authorList>
    </citation>
    <scope>NUCLEOTIDE SEQUENCE</scope>
    <source>
        <strain evidence="7">Gpm 3</strain>
    </source>
</reference>
<proteinExistence type="predicted"/>
<keyword evidence="5" id="KW-0693">Viral RNA replication</keyword>
<keyword evidence="1 7" id="KW-0696">RNA-directed RNA polymerase</keyword>
<dbReference type="Pfam" id="PF00680">
    <property type="entry name" value="RdRP_1"/>
    <property type="match status" value="1"/>
</dbReference>
<accession>A0A2I5ARF0</accession>
<dbReference type="SUPFAM" id="SSF56672">
    <property type="entry name" value="DNA/RNA polymerases"/>
    <property type="match status" value="1"/>
</dbReference>
<dbReference type="GO" id="GO:0000166">
    <property type="term" value="F:nucleotide binding"/>
    <property type="evidence" value="ECO:0007669"/>
    <property type="project" value="UniProtKB-KW"/>
</dbReference>
<evidence type="ECO:0000256" key="5">
    <source>
        <dbReference type="ARBA" id="ARBA00022953"/>
    </source>
</evidence>
<keyword evidence="4" id="KW-0547">Nucleotide-binding</keyword>
<protein>
    <submittedName>
        <fullName evidence="7">RNA-dependent RNA polymerase</fullName>
    </submittedName>
</protein>
<evidence type="ECO:0000256" key="1">
    <source>
        <dbReference type="ARBA" id="ARBA00022484"/>
    </source>
</evidence>
<sequence length="584" mass="68514">MATTNLLRLGKVPRSRKFNQPLNRRPRTNRIRQRIIKRAIYKICPIDLARKVIYGFKRSQGTDDVAETDFLRSDVPYFDMKRDYHYSRALQVCEKLFRPSRTLHPIAFPDLRFYPWNLSVSAEAPFSVEKKWTTIIRTRQSDGEDMDGRLTFHNLYNEIFELNRNLIHQIKEGDKSFWNEDGTPRPYWYNTLHTRSHLVKSNEPDKLRAVFGVPKLLLMAENMFIWNLQKEYLNQKIQSPMLWGFETFKGGWLKIWNRMYARKCSTFLSADWSGFDRFALFECIDDIHRMWRNWFDFSKYEPTQAISGPPGIQLSYPNSITNQTKIERLWNWMCYSSKYTPIKGQSGQLYQWQYNGIASGYQQTQLIGSFVNCIYMLTCLSELGINIESENFQILVQGDDSLTGFPEIIQQNDIPNFLLRLAKVAKSRFNANLSVTKTTAGESLNNVEVLSYSNTNGIAFRDEAELLAHLLYPERFQTLEATASCCIGIAYASMGCSKYVYDTCHDAYSFITTQFKIEPDFNYLQDFFRVRGSPLTDDVHIPRFPTRDECFLQNFEVRHRSESEKQRLWPTKPTGNYGFHFLND</sequence>
<evidence type="ECO:0000313" key="7">
    <source>
        <dbReference type="EMBL" id="ATS94404.1"/>
    </source>
</evidence>
<dbReference type="GO" id="GO:0003968">
    <property type="term" value="F:RNA-directed RNA polymerase activity"/>
    <property type="evidence" value="ECO:0007669"/>
    <property type="project" value="UniProtKB-KW"/>
</dbReference>
<dbReference type="GO" id="GO:0003723">
    <property type="term" value="F:RNA binding"/>
    <property type="evidence" value="ECO:0007669"/>
    <property type="project" value="InterPro"/>
</dbReference>
<dbReference type="GO" id="GO:0006351">
    <property type="term" value="P:DNA-templated transcription"/>
    <property type="evidence" value="ECO:0007669"/>
    <property type="project" value="InterPro"/>
</dbReference>
<dbReference type="EMBL" id="KY420044">
    <property type="protein sequence ID" value="ATS94404.1"/>
    <property type="molecule type" value="Genomic_RNA"/>
</dbReference>
<evidence type="ECO:0000256" key="4">
    <source>
        <dbReference type="ARBA" id="ARBA00022741"/>
    </source>
</evidence>